<sequence length="822" mass="91091">MVEEETVDSETGQDGPESDPSDAIVFEVEAFLADYGVKEENTATSDAFDEAEVAEILAATWRERRSEISKLQRSRKFSQAMSVKKQFTREASDLRKKSKCWNCGKVGHWSKDCTAPKSSSSKSASSVAAVVDHASAANVSSEVFLVSSPGYGIVDSGCSKTLIGKQTLADFMRLFHRLNLPAPATKPASNLFKFGNGSEEWSDRVVIMPVGLFGRRGTIEAAIIEGNAPLLLSRATMKSLQTILDFDNETISLLGAGAQPMKYNESGQIIVNMLDFSEFQESLLVNAVPERCSPQERVQGLTKREARVLLAQQQSWSKSSSRCLVAELFSPPRFAEVARELGKTGLSYDIQQGWDLTKPAVQKQVSEELDEARPDLLIICPECKHWGGWYRLNQKHLSMEQKLRNRQYAKRQVDFCVQEIKRQVKRGGRVLIEHPWSSDMWKYEPMAKVTKSMFKCRADMCAYGLTDSDGTPILKPAALMVSHSDMQSLAFTCPGHHNHTVIAGKGSDGENISSRSARYTPKFCKTWLSCVHSACHLCSFACLEETPTVEMSESESSDACQEPSDALISEVLAAAKNDQHSNSAVMQSLQQKGPDMFVFRPVQTQAEDLMDALQEMSEEHSEAHKRPASREPSADPPHKSARTENSSDDCLLAQCIAEQPDAGDLLQANQAVRRARQQADLEITVPFIPPQDLTVVFWSDAAFANTQSLHTQGGWLMAMAPKSFSVGEDVSIHCMSWRSYRLPRVVSSTLSGEAQSFAVASSIAEWILLVLAEGRYQLADEQTVLERNKEEKLLRQQKAHERAEKNKTDHQKVVSSEPAEGS</sequence>
<dbReference type="OrthoDB" id="3863715at2759"/>
<dbReference type="GO" id="GO:0008270">
    <property type="term" value="F:zinc ion binding"/>
    <property type="evidence" value="ECO:0007669"/>
    <property type="project" value="UniProtKB-KW"/>
</dbReference>
<proteinExistence type="predicted"/>
<dbReference type="SUPFAM" id="SSF57756">
    <property type="entry name" value="Retrovirus zinc finger-like domains"/>
    <property type="match status" value="1"/>
</dbReference>
<name>A0A9P1DQR9_9DINO</name>
<dbReference type="InterPro" id="IPR021109">
    <property type="entry name" value="Peptidase_aspartic_dom_sf"/>
</dbReference>
<feature type="compositionally biased region" description="Basic and acidic residues" evidence="2">
    <location>
        <begin position="792"/>
        <end position="812"/>
    </location>
</feature>
<dbReference type="EMBL" id="CAMXCT010006357">
    <property type="protein sequence ID" value="CAI4014468.1"/>
    <property type="molecule type" value="Genomic_DNA"/>
</dbReference>
<feature type="compositionally biased region" description="Basic and acidic residues" evidence="2">
    <location>
        <begin position="617"/>
        <end position="642"/>
    </location>
</feature>
<protein>
    <submittedName>
        <fullName evidence="5">Transposon protein</fullName>
    </submittedName>
</protein>
<keyword evidence="1" id="KW-0479">Metal-binding</keyword>
<reference evidence="5 6" key="2">
    <citation type="submission" date="2024-05" db="EMBL/GenBank/DDBJ databases">
        <authorList>
            <person name="Chen Y."/>
            <person name="Shah S."/>
            <person name="Dougan E. K."/>
            <person name="Thang M."/>
            <person name="Chan C."/>
        </authorList>
    </citation>
    <scope>NUCLEOTIDE SEQUENCE [LARGE SCALE GENOMIC DNA]</scope>
</reference>
<organism evidence="4">
    <name type="scientific">Cladocopium goreaui</name>
    <dbReference type="NCBI Taxonomy" id="2562237"/>
    <lineage>
        <taxon>Eukaryota</taxon>
        <taxon>Sar</taxon>
        <taxon>Alveolata</taxon>
        <taxon>Dinophyceae</taxon>
        <taxon>Suessiales</taxon>
        <taxon>Symbiodiniaceae</taxon>
        <taxon>Cladocopium</taxon>
    </lineage>
</organism>
<evidence type="ECO:0000313" key="5">
    <source>
        <dbReference type="EMBL" id="CAL4801780.1"/>
    </source>
</evidence>
<evidence type="ECO:0000256" key="2">
    <source>
        <dbReference type="SAM" id="MobiDB-lite"/>
    </source>
</evidence>
<dbReference type="Pfam" id="PF00098">
    <property type="entry name" value="zf-CCHC"/>
    <property type="match status" value="1"/>
</dbReference>
<dbReference type="AlphaFoldDB" id="A0A9P1DQR9"/>
<evidence type="ECO:0000313" key="6">
    <source>
        <dbReference type="Proteomes" id="UP001152797"/>
    </source>
</evidence>
<dbReference type="PROSITE" id="PS50158">
    <property type="entry name" value="ZF_CCHC"/>
    <property type="match status" value="1"/>
</dbReference>
<feature type="domain" description="CCHC-type" evidence="3">
    <location>
        <begin position="99"/>
        <end position="113"/>
    </location>
</feature>
<accession>A0A9P1DQR9</accession>
<dbReference type="Proteomes" id="UP001152797">
    <property type="component" value="Unassembled WGS sequence"/>
</dbReference>
<evidence type="ECO:0000256" key="1">
    <source>
        <dbReference type="PROSITE-ProRule" id="PRU00047"/>
    </source>
</evidence>
<dbReference type="SMART" id="SM00343">
    <property type="entry name" value="ZnF_C2HC"/>
    <property type="match status" value="1"/>
</dbReference>
<reference evidence="4" key="1">
    <citation type="submission" date="2022-10" db="EMBL/GenBank/DDBJ databases">
        <authorList>
            <person name="Chen Y."/>
            <person name="Dougan E. K."/>
            <person name="Chan C."/>
            <person name="Rhodes N."/>
            <person name="Thang M."/>
        </authorList>
    </citation>
    <scope>NUCLEOTIDE SEQUENCE</scope>
</reference>
<dbReference type="InterPro" id="IPR001878">
    <property type="entry name" value="Znf_CCHC"/>
</dbReference>
<dbReference type="GO" id="GO:0003676">
    <property type="term" value="F:nucleic acid binding"/>
    <property type="evidence" value="ECO:0007669"/>
    <property type="project" value="InterPro"/>
</dbReference>
<dbReference type="Gene3D" id="2.40.70.10">
    <property type="entry name" value="Acid Proteases"/>
    <property type="match status" value="1"/>
</dbReference>
<dbReference type="InterPro" id="IPR036875">
    <property type="entry name" value="Znf_CCHC_sf"/>
</dbReference>
<keyword evidence="6" id="KW-1185">Reference proteome</keyword>
<evidence type="ECO:0000259" key="3">
    <source>
        <dbReference type="PROSITE" id="PS50158"/>
    </source>
</evidence>
<feature type="region of interest" description="Disordered" evidence="2">
    <location>
        <begin position="792"/>
        <end position="822"/>
    </location>
</feature>
<feature type="region of interest" description="Disordered" evidence="2">
    <location>
        <begin position="1"/>
        <end position="21"/>
    </location>
</feature>
<keyword evidence="1" id="KW-0863">Zinc-finger</keyword>
<dbReference type="EMBL" id="CAMXCT030006357">
    <property type="protein sequence ID" value="CAL4801780.1"/>
    <property type="molecule type" value="Genomic_DNA"/>
</dbReference>
<gene>
    <name evidence="4" type="ORF">C1SCF055_LOCUS39370</name>
</gene>
<evidence type="ECO:0000313" key="4">
    <source>
        <dbReference type="EMBL" id="CAI4014468.1"/>
    </source>
</evidence>
<comment type="caution">
    <text evidence="4">The sequence shown here is derived from an EMBL/GenBank/DDBJ whole genome shotgun (WGS) entry which is preliminary data.</text>
</comment>
<dbReference type="Gene3D" id="4.10.60.10">
    <property type="entry name" value="Zinc finger, CCHC-type"/>
    <property type="match status" value="1"/>
</dbReference>
<keyword evidence="1" id="KW-0862">Zinc</keyword>
<feature type="region of interest" description="Disordered" evidence="2">
    <location>
        <begin position="615"/>
        <end position="647"/>
    </location>
</feature>
<dbReference type="EMBL" id="CAMXCT020006357">
    <property type="protein sequence ID" value="CAL1167843.1"/>
    <property type="molecule type" value="Genomic_DNA"/>
</dbReference>